<dbReference type="InterPro" id="IPR009080">
    <property type="entry name" value="tRNAsynth_Ia_anticodon-bd"/>
</dbReference>
<dbReference type="Pfam" id="PF23493">
    <property type="entry name" value="CysS_C"/>
    <property type="match status" value="1"/>
</dbReference>
<dbReference type="Proteomes" id="UP001595699">
    <property type="component" value="Unassembled WGS sequence"/>
</dbReference>
<evidence type="ECO:0000256" key="7">
    <source>
        <dbReference type="ARBA" id="ARBA00022917"/>
    </source>
</evidence>
<feature type="binding site" evidence="10">
    <location>
        <position position="255"/>
    </location>
    <ligand>
        <name>Zn(2+)</name>
        <dbReference type="ChEBI" id="CHEBI:29105"/>
    </ligand>
</feature>
<dbReference type="InterPro" id="IPR015803">
    <property type="entry name" value="Cys-tRNA-ligase"/>
</dbReference>
<dbReference type="SUPFAM" id="SSF52374">
    <property type="entry name" value="Nucleotidylyl transferase"/>
    <property type="match status" value="1"/>
</dbReference>
<keyword evidence="14" id="KW-1185">Reference proteome</keyword>
<dbReference type="GO" id="GO:0004817">
    <property type="term" value="F:cysteine-tRNA ligase activity"/>
    <property type="evidence" value="ECO:0007669"/>
    <property type="project" value="UniProtKB-EC"/>
</dbReference>
<dbReference type="Pfam" id="PF01406">
    <property type="entry name" value="tRNA-synt_1e"/>
    <property type="match status" value="1"/>
</dbReference>
<comment type="caution">
    <text evidence="13">The sequence shown here is derived from an EMBL/GenBank/DDBJ whole genome shotgun (WGS) entry which is preliminary data.</text>
</comment>
<dbReference type="RefSeq" id="WP_205119718.1">
    <property type="nucleotide sequence ID" value="NZ_JAFBCM010000001.1"/>
</dbReference>
<evidence type="ECO:0000256" key="9">
    <source>
        <dbReference type="ARBA" id="ARBA00047398"/>
    </source>
</evidence>
<comment type="caution">
    <text evidence="10">Lacks conserved residue(s) required for the propagation of feature annotation.</text>
</comment>
<dbReference type="NCBIfam" id="TIGR00435">
    <property type="entry name" value="cysS"/>
    <property type="match status" value="1"/>
</dbReference>
<dbReference type="SUPFAM" id="SSF47323">
    <property type="entry name" value="Anticodon-binding domain of a subclass of class I aminoacyl-tRNA synthetases"/>
    <property type="match status" value="1"/>
</dbReference>
<name>A0ABV7YD14_9ACTN</name>
<organism evidence="13 14">
    <name type="scientific">Tenggerimyces flavus</name>
    <dbReference type="NCBI Taxonomy" id="1708749"/>
    <lineage>
        <taxon>Bacteria</taxon>
        <taxon>Bacillati</taxon>
        <taxon>Actinomycetota</taxon>
        <taxon>Actinomycetes</taxon>
        <taxon>Propionibacteriales</taxon>
        <taxon>Nocardioidaceae</taxon>
        <taxon>Tenggerimyces</taxon>
    </lineage>
</organism>
<comment type="cofactor">
    <cofactor evidence="10">
        <name>Zn(2+)</name>
        <dbReference type="ChEBI" id="CHEBI:29105"/>
    </cofactor>
    <text evidence="10">Binds 1 zinc ion per subunit.</text>
</comment>
<comment type="catalytic activity">
    <reaction evidence="9 10">
        <text>tRNA(Cys) + L-cysteine + ATP = L-cysteinyl-tRNA(Cys) + AMP + diphosphate</text>
        <dbReference type="Rhea" id="RHEA:17773"/>
        <dbReference type="Rhea" id="RHEA-COMP:9661"/>
        <dbReference type="Rhea" id="RHEA-COMP:9679"/>
        <dbReference type="ChEBI" id="CHEBI:30616"/>
        <dbReference type="ChEBI" id="CHEBI:33019"/>
        <dbReference type="ChEBI" id="CHEBI:35235"/>
        <dbReference type="ChEBI" id="CHEBI:78442"/>
        <dbReference type="ChEBI" id="CHEBI:78517"/>
        <dbReference type="ChEBI" id="CHEBI:456215"/>
        <dbReference type="EC" id="6.1.1.16"/>
    </reaction>
</comment>
<keyword evidence="6 10" id="KW-0067">ATP-binding</keyword>
<evidence type="ECO:0000256" key="5">
    <source>
        <dbReference type="ARBA" id="ARBA00022833"/>
    </source>
</evidence>
<keyword evidence="8 10" id="KW-0030">Aminoacyl-tRNA synthetase</keyword>
<evidence type="ECO:0000256" key="10">
    <source>
        <dbReference type="HAMAP-Rule" id="MF_00041"/>
    </source>
</evidence>
<feature type="domain" description="tRNA synthetases class I catalytic" evidence="11">
    <location>
        <begin position="25"/>
        <end position="331"/>
    </location>
</feature>
<evidence type="ECO:0000259" key="11">
    <source>
        <dbReference type="Pfam" id="PF01406"/>
    </source>
</evidence>
<evidence type="ECO:0000313" key="14">
    <source>
        <dbReference type="Proteomes" id="UP001595699"/>
    </source>
</evidence>
<dbReference type="Gene3D" id="1.20.120.1910">
    <property type="entry name" value="Cysteine-tRNA ligase, C-terminal anti-codon recognition domain"/>
    <property type="match status" value="1"/>
</dbReference>
<dbReference type="InterPro" id="IPR032678">
    <property type="entry name" value="tRNA-synt_1_cat_dom"/>
</dbReference>
<dbReference type="EMBL" id="JBHRZH010000017">
    <property type="protein sequence ID" value="MFC3763205.1"/>
    <property type="molecule type" value="Genomic_DNA"/>
</dbReference>
<dbReference type="InterPro" id="IPR014729">
    <property type="entry name" value="Rossmann-like_a/b/a_fold"/>
</dbReference>
<evidence type="ECO:0000256" key="8">
    <source>
        <dbReference type="ARBA" id="ARBA00023146"/>
    </source>
</evidence>
<dbReference type="PRINTS" id="PR00983">
    <property type="entry name" value="TRNASYNTHCYS"/>
</dbReference>
<protein>
    <recommendedName>
        <fullName evidence="10">Cysteine--tRNA ligase</fullName>
        <ecNumber evidence="10">6.1.1.16</ecNumber>
    </recommendedName>
    <alternativeName>
        <fullName evidence="10">Cysteinyl-tRNA synthetase</fullName>
        <shortName evidence="10">CysRS</shortName>
    </alternativeName>
</protein>
<keyword evidence="10" id="KW-0963">Cytoplasm</keyword>
<comment type="similarity">
    <text evidence="10">Belongs to the class-I aminoacyl-tRNA synthetase family.</text>
</comment>
<reference evidence="14" key="1">
    <citation type="journal article" date="2019" name="Int. J. Syst. Evol. Microbiol.">
        <title>The Global Catalogue of Microorganisms (GCM) 10K type strain sequencing project: providing services to taxonomists for standard genome sequencing and annotation.</title>
        <authorList>
            <consortium name="The Broad Institute Genomics Platform"/>
            <consortium name="The Broad Institute Genome Sequencing Center for Infectious Disease"/>
            <person name="Wu L."/>
            <person name="Ma J."/>
        </authorList>
    </citation>
    <scope>NUCLEOTIDE SEQUENCE [LARGE SCALE GENOMIC DNA]</scope>
    <source>
        <strain evidence="14">CGMCC 4.7241</strain>
    </source>
</reference>
<evidence type="ECO:0000313" key="13">
    <source>
        <dbReference type="EMBL" id="MFC3763205.1"/>
    </source>
</evidence>
<dbReference type="InterPro" id="IPR024909">
    <property type="entry name" value="Cys-tRNA/MSH_ligase"/>
</dbReference>
<keyword evidence="4 10" id="KW-0547">Nucleotide-binding</keyword>
<feature type="domain" description="Cysteinyl-tRNA ligase anticodon binding" evidence="12">
    <location>
        <begin position="439"/>
        <end position="479"/>
    </location>
</feature>
<keyword evidence="2 10" id="KW-0436">Ligase</keyword>
<dbReference type="HAMAP" id="MF_00041">
    <property type="entry name" value="Cys_tRNA_synth"/>
    <property type="match status" value="1"/>
</dbReference>
<feature type="binding site" evidence="10">
    <location>
        <position position="251"/>
    </location>
    <ligand>
        <name>Zn(2+)</name>
        <dbReference type="ChEBI" id="CHEBI:29105"/>
    </ligand>
</feature>
<keyword evidence="5 10" id="KW-0862">Zinc</keyword>
<evidence type="ECO:0000256" key="4">
    <source>
        <dbReference type="ARBA" id="ARBA00022741"/>
    </source>
</evidence>
<comment type="subunit">
    <text evidence="1 10">Monomer.</text>
</comment>
<keyword evidence="7 10" id="KW-0648">Protein biosynthesis</keyword>
<evidence type="ECO:0000256" key="3">
    <source>
        <dbReference type="ARBA" id="ARBA00022723"/>
    </source>
</evidence>
<evidence type="ECO:0000256" key="2">
    <source>
        <dbReference type="ARBA" id="ARBA00022598"/>
    </source>
</evidence>
<feature type="binding site" evidence="10">
    <location>
        <position position="226"/>
    </location>
    <ligand>
        <name>Zn(2+)</name>
        <dbReference type="ChEBI" id="CHEBI:29105"/>
    </ligand>
</feature>
<feature type="short sequence motif" description="'HIGH' region" evidence="10">
    <location>
        <begin position="35"/>
        <end position="45"/>
    </location>
</feature>
<proteinExistence type="inferred from homology"/>
<dbReference type="EC" id="6.1.1.16" evidence="10"/>
<dbReference type="CDD" id="cd00672">
    <property type="entry name" value="CysRS_core"/>
    <property type="match status" value="1"/>
</dbReference>
<sequence length="485" mass="52717">MSDATPLRLFNTLGRQAEDFAVPAGQRVGLYSCGPTVYADPHLGNMRPYVFSDTLRRVLAWKGYDVTQVVNITDVGHAVGDGDEGEDKVELGARREGRTVQEVTAHYTQVYFDAMAALNVLPAHDYPRASDYVPQMIDFAREIEANGFTYALPSGLYFDTSRSPSYGALALRPAEGALEGARVAAVEGKRNAADFAVWRTDPPDSPRIMRWDSPWGPGVPGWHLECSVMSIALLGRHFDIHTGGVDHREIHHPNEIAQSEAYLSDAKPWVPLWMHNEFLVSNGRKIAKSGGKMPTLAEFATTSHPLAFRYFLLTAHYRSQLDLTDAGLSSATGAYRRLLARAAPLRPLPSVRTFEEGRSKLTGAALESLIELDAAVSDDLHTPRALAILHGALRSDALNDADKAVLTGAADFLLGLSLDELDAGAVEVTESAAELPVVEIERLVAARTAARAAKDWAEADRLRGRLTELGVTVTDTADGPVWQPA</sequence>
<evidence type="ECO:0000256" key="6">
    <source>
        <dbReference type="ARBA" id="ARBA00022840"/>
    </source>
</evidence>
<feature type="binding site" evidence="10">
    <location>
        <position position="33"/>
    </location>
    <ligand>
        <name>Zn(2+)</name>
        <dbReference type="ChEBI" id="CHEBI:29105"/>
    </ligand>
</feature>
<dbReference type="Gene3D" id="3.40.50.620">
    <property type="entry name" value="HUPs"/>
    <property type="match status" value="1"/>
</dbReference>
<dbReference type="PANTHER" id="PTHR10890:SF3">
    <property type="entry name" value="CYSTEINE--TRNA LIGASE, CYTOPLASMIC"/>
    <property type="match status" value="1"/>
</dbReference>
<evidence type="ECO:0000259" key="12">
    <source>
        <dbReference type="Pfam" id="PF23493"/>
    </source>
</evidence>
<dbReference type="PANTHER" id="PTHR10890">
    <property type="entry name" value="CYSTEINYL-TRNA SYNTHETASE"/>
    <property type="match status" value="1"/>
</dbReference>
<keyword evidence="3 10" id="KW-0479">Metal-binding</keyword>
<comment type="subcellular location">
    <subcellularLocation>
        <location evidence="10">Cytoplasm</location>
    </subcellularLocation>
</comment>
<dbReference type="InterPro" id="IPR056411">
    <property type="entry name" value="CysS_C"/>
</dbReference>
<evidence type="ECO:0000256" key="1">
    <source>
        <dbReference type="ARBA" id="ARBA00011245"/>
    </source>
</evidence>
<accession>A0ABV7YD14</accession>
<feature type="binding site" evidence="10">
    <location>
        <position position="288"/>
    </location>
    <ligand>
        <name>ATP</name>
        <dbReference type="ChEBI" id="CHEBI:30616"/>
    </ligand>
</feature>
<gene>
    <name evidence="10 13" type="primary">cysS</name>
    <name evidence="13" type="ORF">ACFOUW_20350</name>
</gene>